<organism evidence="1 2">
    <name type="scientific">Candidatus Magnetoglobus multicellularis str. Araruama</name>
    <dbReference type="NCBI Taxonomy" id="890399"/>
    <lineage>
        <taxon>Bacteria</taxon>
        <taxon>Pseudomonadati</taxon>
        <taxon>Thermodesulfobacteriota</taxon>
        <taxon>Desulfobacteria</taxon>
        <taxon>Desulfobacterales</taxon>
        <taxon>Desulfobacteraceae</taxon>
        <taxon>Candidatus Magnetoglobus</taxon>
    </lineage>
</organism>
<dbReference type="AlphaFoldDB" id="A0A1V1NSD9"/>
<dbReference type="EMBL" id="ATBP01002749">
    <property type="protein sequence ID" value="ETR65512.1"/>
    <property type="molecule type" value="Genomic_DNA"/>
</dbReference>
<comment type="caution">
    <text evidence="1">The sequence shown here is derived from an EMBL/GenBank/DDBJ whole genome shotgun (WGS) entry which is preliminary data.</text>
</comment>
<dbReference type="Proteomes" id="UP000189670">
    <property type="component" value="Unassembled WGS sequence"/>
</dbReference>
<accession>A0A1V1NSD9</accession>
<evidence type="ECO:0000313" key="2">
    <source>
        <dbReference type="Proteomes" id="UP000189670"/>
    </source>
</evidence>
<reference evidence="2" key="1">
    <citation type="submission" date="2012-11" db="EMBL/GenBank/DDBJ databases">
        <authorList>
            <person name="Lucero-Rivera Y.E."/>
            <person name="Tovar-Ramirez D."/>
        </authorList>
    </citation>
    <scope>NUCLEOTIDE SEQUENCE [LARGE SCALE GENOMIC DNA]</scope>
    <source>
        <strain evidence="2">Araruama</strain>
    </source>
</reference>
<sequence length="91" mass="10291">MNAEEDENELCFPHPLDTPYGDPFSEYSLSLSTGWHMLGSLITRNTPETDSEAALSVIFGFKNGTYMEVNEMKPTMGYWSNVIEDCMITLK</sequence>
<proteinExistence type="predicted"/>
<protein>
    <submittedName>
        <fullName evidence="1">Uncharacterized protein</fullName>
    </submittedName>
</protein>
<evidence type="ECO:0000313" key="1">
    <source>
        <dbReference type="EMBL" id="ETR65512.1"/>
    </source>
</evidence>
<gene>
    <name evidence="1" type="ORF">OMM_14130</name>
</gene>
<name>A0A1V1NSD9_9BACT</name>